<organism evidence="1 2">
    <name type="scientific">Dermacentor silvarum</name>
    <name type="common">Tick</name>
    <dbReference type="NCBI Taxonomy" id="543639"/>
    <lineage>
        <taxon>Eukaryota</taxon>
        <taxon>Metazoa</taxon>
        <taxon>Ecdysozoa</taxon>
        <taxon>Arthropoda</taxon>
        <taxon>Chelicerata</taxon>
        <taxon>Arachnida</taxon>
        <taxon>Acari</taxon>
        <taxon>Parasitiformes</taxon>
        <taxon>Ixodida</taxon>
        <taxon>Ixodoidea</taxon>
        <taxon>Ixodidae</taxon>
        <taxon>Rhipicephalinae</taxon>
        <taxon>Dermacentor</taxon>
    </lineage>
</organism>
<keyword evidence="2" id="KW-1185">Reference proteome</keyword>
<dbReference type="EMBL" id="CM023473">
    <property type="protein sequence ID" value="KAH7953219.1"/>
    <property type="molecule type" value="Genomic_DNA"/>
</dbReference>
<proteinExistence type="predicted"/>
<sequence length="226" mass="25424">MDTVEPAGDTEVSGTPFPSATWMKCTLETQEISIRIANRINLYSPSAFHLTKDIVAATALTPSEAFQGPPHPHQVHPELRNRRHELKATKVQEVGLVVRPETSWLGASPDGVIADSPTIIEIKCPTPQTLEKHGSLKELFNSGQYDVISVDGTLSLSKKGKNKYYFQVQLQMYCCQKERCDFVVWSPGEAYVVEVLYDKEFLETYVPQLEHFYFAHLLPALTDRAQ</sequence>
<comment type="caution">
    <text evidence="1">The sequence shown here is derived from an EMBL/GenBank/DDBJ whole genome shotgun (WGS) entry which is preliminary data.</text>
</comment>
<evidence type="ECO:0000313" key="2">
    <source>
        <dbReference type="Proteomes" id="UP000821865"/>
    </source>
</evidence>
<name>A0ACB8CVK2_DERSI</name>
<protein>
    <submittedName>
        <fullName evidence="1">Uncharacterized protein</fullName>
    </submittedName>
</protein>
<dbReference type="Proteomes" id="UP000821865">
    <property type="component" value="Chromosome 4"/>
</dbReference>
<gene>
    <name evidence="1" type="ORF">HPB49_006189</name>
</gene>
<accession>A0ACB8CVK2</accession>
<evidence type="ECO:0000313" key="1">
    <source>
        <dbReference type="EMBL" id="KAH7953219.1"/>
    </source>
</evidence>
<reference evidence="1" key="1">
    <citation type="submission" date="2020-05" db="EMBL/GenBank/DDBJ databases">
        <title>Large-scale comparative analyses of tick genomes elucidate their genetic diversity and vector capacities.</title>
        <authorList>
            <person name="Jia N."/>
            <person name="Wang J."/>
            <person name="Shi W."/>
            <person name="Du L."/>
            <person name="Sun Y."/>
            <person name="Zhan W."/>
            <person name="Jiang J."/>
            <person name="Wang Q."/>
            <person name="Zhang B."/>
            <person name="Ji P."/>
            <person name="Sakyi L.B."/>
            <person name="Cui X."/>
            <person name="Yuan T."/>
            <person name="Jiang B."/>
            <person name="Yang W."/>
            <person name="Lam T.T.-Y."/>
            <person name="Chang Q."/>
            <person name="Ding S."/>
            <person name="Wang X."/>
            <person name="Zhu J."/>
            <person name="Ruan X."/>
            <person name="Zhao L."/>
            <person name="Wei J."/>
            <person name="Que T."/>
            <person name="Du C."/>
            <person name="Cheng J."/>
            <person name="Dai P."/>
            <person name="Han X."/>
            <person name="Huang E."/>
            <person name="Gao Y."/>
            <person name="Liu J."/>
            <person name="Shao H."/>
            <person name="Ye R."/>
            <person name="Li L."/>
            <person name="Wei W."/>
            <person name="Wang X."/>
            <person name="Wang C."/>
            <person name="Yang T."/>
            <person name="Huo Q."/>
            <person name="Li W."/>
            <person name="Guo W."/>
            <person name="Chen H."/>
            <person name="Zhou L."/>
            <person name="Ni X."/>
            <person name="Tian J."/>
            <person name="Zhou Y."/>
            <person name="Sheng Y."/>
            <person name="Liu T."/>
            <person name="Pan Y."/>
            <person name="Xia L."/>
            <person name="Li J."/>
            <person name="Zhao F."/>
            <person name="Cao W."/>
        </authorList>
    </citation>
    <scope>NUCLEOTIDE SEQUENCE</scope>
    <source>
        <strain evidence="1">Dsil-2018</strain>
    </source>
</reference>